<organism evidence="1 2">
    <name type="scientific">Aminobacter aminovorans</name>
    <name type="common">Chelatobacter heintzii</name>
    <dbReference type="NCBI Taxonomy" id="83263"/>
    <lineage>
        <taxon>Bacteria</taxon>
        <taxon>Pseudomonadati</taxon>
        <taxon>Pseudomonadota</taxon>
        <taxon>Alphaproteobacteria</taxon>
        <taxon>Hyphomicrobiales</taxon>
        <taxon>Phyllobacteriaceae</taxon>
        <taxon>Aminobacter</taxon>
    </lineage>
</organism>
<gene>
    <name evidence="1" type="ORF">NCTC10684_00323</name>
</gene>
<dbReference type="Proteomes" id="UP000254701">
    <property type="component" value="Unassembled WGS sequence"/>
</dbReference>
<proteinExistence type="predicted"/>
<sequence length="55" mass="6088">MRDVTPPAPDLREIALPPEASAAEAADFARGISVLERLARRVTELTRTQDQEDKL</sequence>
<dbReference type="EMBL" id="UFSM01000001">
    <property type="protein sequence ID" value="SUU87132.1"/>
    <property type="molecule type" value="Genomic_DNA"/>
</dbReference>
<evidence type="ECO:0000313" key="2">
    <source>
        <dbReference type="Proteomes" id="UP000254701"/>
    </source>
</evidence>
<dbReference type="AlphaFoldDB" id="A0A380WFL4"/>
<protein>
    <submittedName>
        <fullName evidence="1">Uncharacterized protein</fullName>
    </submittedName>
</protein>
<reference evidence="1 2" key="1">
    <citation type="submission" date="2018-06" db="EMBL/GenBank/DDBJ databases">
        <authorList>
            <consortium name="Pathogen Informatics"/>
            <person name="Doyle S."/>
        </authorList>
    </citation>
    <scope>NUCLEOTIDE SEQUENCE [LARGE SCALE GENOMIC DNA]</scope>
    <source>
        <strain evidence="1 2">NCTC10684</strain>
    </source>
</reference>
<name>A0A380WFL4_AMIAI</name>
<dbReference type="RefSeq" id="WP_165915979.1">
    <property type="nucleotide sequence ID" value="NZ_BAAAVY010000011.1"/>
</dbReference>
<accession>A0A380WFL4</accession>
<evidence type="ECO:0000313" key="1">
    <source>
        <dbReference type="EMBL" id="SUU87132.1"/>
    </source>
</evidence>